<dbReference type="InterPro" id="IPR056953">
    <property type="entry name" value="CUT_N"/>
</dbReference>
<evidence type="ECO:0000256" key="4">
    <source>
        <dbReference type="ARBA" id="ARBA00022692"/>
    </source>
</evidence>
<dbReference type="GO" id="GO:0042302">
    <property type="term" value="F:structural constituent of cuticle"/>
    <property type="evidence" value="ECO:0007669"/>
    <property type="project" value="UniProtKB-KW"/>
</dbReference>
<comment type="subcellular location">
    <subcellularLocation>
        <location evidence="1">Cell membrane</location>
        <topology evidence="1">Single-pass type I membrane protein</topology>
    </subcellularLocation>
</comment>
<gene>
    <name evidence="10" type="ORF">OESDEN_07416</name>
</gene>
<dbReference type="SMART" id="SM00241">
    <property type="entry name" value="ZP"/>
    <property type="match status" value="1"/>
</dbReference>
<organism evidence="10 11">
    <name type="scientific">Oesophagostomum dentatum</name>
    <name type="common">Nodular worm</name>
    <dbReference type="NCBI Taxonomy" id="61180"/>
    <lineage>
        <taxon>Eukaryota</taxon>
        <taxon>Metazoa</taxon>
        <taxon>Ecdysozoa</taxon>
        <taxon>Nematoda</taxon>
        <taxon>Chromadorea</taxon>
        <taxon>Rhabditida</taxon>
        <taxon>Rhabditina</taxon>
        <taxon>Rhabditomorpha</taxon>
        <taxon>Strongyloidea</taxon>
        <taxon>Strongylidae</taxon>
        <taxon>Oesophagostomum</taxon>
    </lineage>
</organism>
<keyword evidence="5 8" id="KW-0732">Signal</keyword>
<feature type="domain" description="ZP" evidence="9">
    <location>
        <begin position="36"/>
        <end position="279"/>
    </location>
</feature>
<dbReference type="Pfam" id="PF25057">
    <property type="entry name" value="CUT_N"/>
    <property type="match status" value="1"/>
</dbReference>
<evidence type="ECO:0000256" key="6">
    <source>
        <dbReference type="ARBA" id="ARBA00022989"/>
    </source>
</evidence>
<name>A0A0B1T992_OESDE</name>
<keyword evidence="4" id="KW-0812">Transmembrane</keyword>
<dbReference type="AlphaFoldDB" id="A0A0B1T992"/>
<dbReference type="InterPro" id="IPR051962">
    <property type="entry name" value="Cuticlin"/>
</dbReference>
<feature type="chain" id="PRO_5002062307" evidence="8">
    <location>
        <begin position="23"/>
        <end position="346"/>
    </location>
</feature>
<keyword evidence="2" id="KW-0193">Cuticle</keyword>
<proteinExistence type="predicted"/>
<dbReference type="EMBL" id="KN551199">
    <property type="protein sequence ID" value="KHJ92691.1"/>
    <property type="molecule type" value="Genomic_DNA"/>
</dbReference>
<evidence type="ECO:0000256" key="5">
    <source>
        <dbReference type="ARBA" id="ARBA00022729"/>
    </source>
</evidence>
<protein>
    <submittedName>
        <fullName evidence="10">Zona pellucida-like domain protein</fullName>
    </submittedName>
</protein>
<evidence type="ECO:0000313" key="10">
    <source>
        <dbReference type="EMBL" id="KHJ92691.1"/>
    </source>
</evidence>
<keyword evidence="7" id="KW-0472">Membrane</keyword>
<reference evidence="10 11" key="1">
    <citation type="submission" date="2014-03" db="EMBL/GenBank/DDBJ databases">
        <title>Draft genome of the hookworm Oesophagostomum dentatum.</title>
        <authorList>
            <person name="Mitreva M."/>
        </authorList>
    </citation>
    <scope>NUCLEOTIDE SEQUENCE [LARGE SCALE GENOMIC DNA]</scope>
    <source>
        <strain evidence="10 11">OD-Hann</strain>
    </source>
</reference>
<dbReference type="InterPro" id="IPR057475">
    <property type="entry name" value="CUT_C"/>
</dbReference>
<dbReference type="GO" id="GO:0005886">
    <property type="term" value="C:plasma membrane"/>
    <property type="evidence" value="ECO:0007669"/>
    <property type="project" value="UniProtKB-SubCell"/>
</dbReference>
<dbReference type="PROSITE" id="PS51034">
    <property type="entry name" value="ZP_2"/>
    <property type="match status" value="1"/>
</dbReference>
<feature type="signal peptide" evidence="8">
    <location>
        <begin position="1"/>
        <end position="22"/>
    </location>
</feature>
<evidence type="ECO:0000256" key="2">
    <source>
        <dbReference type="ARBA" id="ARBA00022460"/>
    </source>
</evidence>
<evidence type="ECO:0000259" key="9">
    <source>
        <dbReference type="PROSITE" id="PS51034"/>
    </source>
</evidence>
<keyword evidence="11" id="KW-1185">Reference proteome</keyword>
<dbReference type="PANTHER" id="PTHR22907">
    <property type="entry name" value="GH04558P"/>
    <property type="match status" value="1"/>
</dbReference>
<sequence>MKSGPSLLPLMHIFLLAVEVKLIPVDNGIIGDPEVECGPSTIAVNFNTLKVFEGHVYVKGFFYDENCRSDEGGRSVAGIVISFSSCGLLRTRSLNPVGVFVFATVVVSFHPKFVTKVDRAYRISCFYMESGKDVGSKINISEITTASITRTIPMPICKYDILEGGPHGSSVQYGRVGQQVYHQWSCNSETVDTFCMVVHSCFVDDGKGDRVEILDRDGCAVDRYVLNNIEYPGDLLAGQEAHVYKYADRESLFYQCQISLQIKDKECSRPVCVDLQTSSTATAFNGNSRAYGLPSLRVKSSAAIKNAPPFIPQRKGTPTTHFTLVRAKSSSLKRYRASMRMPRNAK</sequence>
<evidence type="ECO:0000256" key="8">
    <source>
        <dbReference type="SAM" id="SignalP"/>
    </source>
</evidence>
<dbReference type="InterPro" id="IPR001507">
    <property type="entry name" value="ZP_dom"/>
</dbReference>
<evidence type="ECO:0000313" key="11">
    <source>
        <dbReference type="Proteomes" id="UP000053660"/>
    </source>
</evidence>
<dbReference type="Proteomes" id="UP000053660">
    <property type="component" value="Unassembled WGS sequence"/>
</dbReference>
<dbReference type="Pfam" id="PF25301">
    <property type="entry name" value="CUT_C"/>
    <property type="match status" value="1"/>
</dbReference>
<evidence type="ECO:0000256" key="1">
    <source>
        <dbReference type="ARBA" id="ARBA00004251"/>
    </source>
</evidence>
<accession>A0A0B1T992</accession>
<dbReference type="PANTHER" id="PTHR22907:SF51">
    <property type="entry name" value="CUTICLIN-1"/>
    <property type="match status" value="1"/>
</dbReference>
<dbReference type="OrthoDB" id="6139674at2759"/>
<keyword evidence="3" id="KW-1003">Cell membrane</keyword>
<keyword evidence="6" id="KW-1133">Transmembrane helix</keyword>
<evidence type="ECO:0000256" key="3">
    <source>
        <dbReference type="ARBA" id="ARBA00022475"/>
    </source>
</evidence>
<evidence type="ECO:0000256" key="7">
    <source>
        <dbReference type="ARBA" id="ARBA00023136"/>
    </source>
</evidence>